<dbReference type="Proteomes" id="UP000612055">
    <property type="component" value="Unassembled WGS sequence"/>
</dbReference>
<protein>
    <submittedName>
        <fullName evidence="4">Uncharacterized protein</fullName>
    </submittedName>
</protein>
<dbReference type="EMBL" id="JAEHOE010000181">
    <property type="protein sequence ID" value="KAG2483312.1"/>
    <property type="molecule type" value="Genomic_DNA"/>
</dbReference>
<evidence type="ECO:0000256" key="1">
    <source>
        <dbReference type="SAM" id="MobiDB-lite"/>
    </source>
</evidence>
<keyword evidence="2" id="KW-0472">Membrane</keyword>
<accession>A0A835XH87</accession>
<evidence type="ECO:0000313" key="4">
    <source>
        <dbReference type="EMBL" id="KAG2483315.1"/>
    </source>
</evidence>
<sequence length="716" mass="73560">MAPEFATVFSAIIAVTSVSINLYGGLITEKRRAELAREVERERQLMASAEEERSVVARYRGPLLEATADLEQRLYHIATLSGEWRSGEVVCEEEVVYTLFTLAQWLGFLEVIRREGPRERSFLIRKPGNGTGTGYSAGASGPRPGFGSRSGLFGSGFTGFGPAASGAAAAAAAAAPEGGFDGSGGADTLTTLVEGFRFVLSAHPATLQKWYEQGPERDHPGRRSRVSMLRGTAALRNVEQREAHADTYGTAYEAAGGGGGGSGSWPPPPSQVAVRSSWAPVSAASTERPAVASMADVGGGGDGTWYGSDVGTTLPYGMPPPPTMPVVLGGAGGTAGSAVGPSAAGSARSGRSELVIGSLDECDLAAAGLGMSDPAAELAAGLAAAQSVVAASAASAPASTSGQLLTTPLTSAQAAAIIAGSGSSLSSFSSLSSVGSLSSYDEASWNAAGAGGGGDGVGSNGGGGARRRVRELFDAKLVDTSGCRIGMRARAPRDVFHVSRGSQRSIGSLMVITPMGASRHYTLSYGDFYNRYYLDEFFAGWLRPVHTDILALVGGRKWSGQGPFPINRWTRLLLLQQLLVEAIDVLDPAHVRVPADRRVVLAPVECQRAPELEAYKARMRELSTLDSPLALQQQLLAGQGGPLGPVRAWWAARVAETAANAAAAATGGTSQGQGGAGLASGQGGAGADEGTSQQRGHEQLSVQPPAVVPGRGRPAP</sequence>
<proteinExistence type="predicted"/>
<comment type="caution">
    <text evidence="4">The sequence shown here is derived from an EMBL/GenBank/DDBJ whole genome shotgun (WGS) entry which is preliminary data.</text>
</comment>
<feature type="transmembrane region" description="Helical" evidence="2">
    <location>
        <begin position="6"/>
        <end position="27"/>
    </location>
</feature>
<evidence type="ECO:0000256" key="2">
    <source>
        <dbReference type="SAM" id="Phobius"/>
    </source>
</evidence>
<keyword evidence="2" id="KW-1133">Transmembrane helix</keyword>
<feature type="region of interest" description="Disordered" evidence="1">
    <location>
        <begin position="666"/>
        <end position="716"/>
    </location>
</feature>
<keyword evidence="2" id="KW-0812">Transmembrane</keyword>
<organism evidence="4 5">
    <name type="scientific">Edaphochlamys debaryana</name>
    <dbReference type="NCBI Taxonomy" id="47281"/>
    <lineage>
        <taxon>Eukaryota</taxon>
        <taxon>Viridiplantae</taxon>
        <taxon>Chlorophyta</taxon>
        <taxon>core chlorophytes</taxon>
        <taxon>Chlorophyceae</taxon>
        <taxon>CS clade</taxon>
        <taxon>Chlamydomonadales</taxon>
        <taxon>Chlamydomonadales incertae sedis</taxon>
        <taxon>Edaphochlamys</taxon>
    </lineage>
</organism>
<name>A0A835XH87_9CHLO</name>
<dbReference type="EMBL" id="JAEHOE010000181">
    <property type="protein sequence ID" value="KAG2483315.1"/>
    <property type="molecule type" value="Genomic_DNA"/>
</dbReference>
<reference evidence="4" key="1">
    <citation type="journal article" date="2020" name="bioRxiv">
        <title>Comparative genomics of Chlamydomonas.</title>
        <authorList>
            <person name="Craig R.J."/>
            <person name="Hasan A.R."/>
            <person name="Ness R.W."/>
            <person name="Keightley P.D."/>
        </authorList>
    </citation>
    <scope>NUCLEOTIDE SEQUENCE</scope>
    <source>
        <strain evidence="4">CCAP 11/70</strain>
    </source>
</reference>
<keyword evidence="5" id="KW-1185">Reference proteome</keyword>
<evidence type="ECO:0000313" key="5">
    <source>
        <dbReference type="Proteomes" id="UP000612055"/>
    </source>
</evidence>
<gene>
    <name evidence="3" type="ORF">HYH03_017814</name>
    <name evidence="4" type="ORF">HYH03_017816</name>
</gene>
<feature type="compositionally biased region" description="Gly residues" evidence="1">
    <location>
        <begin position="669"/>
        <end position="687"/>
    </location>
</feature>
<dbReference type="AlphaFoldDB" id="A0A835XH87"/>
<dbReference type="OrthoDB" id="548245at2759"/>
<evidence type="ECO:0000313" key="3">
    <source>
        <dbReference type="EMBL" id="KAG2483312.1"/>
    </source>
</evidence>